<dbReference type="PROSITE" id="PS50003">
    <property type="entry name" value="PH_DOMAIN"/>
    <property type="match status" value="1"/>
</dbReference>
<feature type="domain" description="PH" evidence="2">
    <location>
        <begin position="203"/>
        <end position="238"/>
    </location>
</feature>
<dbReference type="Proteomes" id="UP000481153">
    <property type="component" value="Unassembled WGS sequence"/>
</dbReference>
<accession>A0A6G0XBH7</accession>
<dbReference type="SUPFAM" id="SSF50729">
    <property type="entry name" value="PH domain-like"/>
    <property type="match status" value="1"/>
</dbReference>
<gene>
    <name evidence="3" type="ORF">Ae201684_006485</name>
</gene>
<proteinExistence type="predicted"/>
<protein>
    <recommendedName>
        <fullName evidence="2">PH domain-containing protein</fullName>
    </recommendedName>
</protein>
<evidence type="ECO:0000313" key="3">
    <source>
        <dbReference type="EMBL" id="KAF0737315.1"/>
    </source>
</evidence>
<name>A0A6G0XBH7_9STRA</name>
<feature type="region of interest" description="Disordered" evidence="1">
    <location>
        <begin position="1"/>
        <end position="23"/>
    </location>
</feature>
<dbReference type="EMBL" id="VJMJ01000084">
    <property type="protein sequence ID" value="KAF0737315.1"/>
    <property type="molecule type" value="Genomic_DNA"/>
</dbReference>
<evidence type="ECO:0000313" key="4">
    <source>
        <dbReference type="Proteomes" id="UP000481153"/>
    </source>
</evidence>
<evidence type="ECO:0000259" key="2">
    <source>
        <dbReference type="PROSITE" id="PS50003"/>
    </source>
</evidence>
<sequence>MNVLDMKTSNDAPGKTGEHGEVQGIPMNLTVPARVRDDNAIFLNASMQLIQQQSEMRQLVRHIWFLVQRLRFDNHIDATAMDLLRADLLQTVKGLSLEKQEGARICKSGTLTWHSSNQGPPQTMWCELYEEGGRFEMSIVKPKTAAAAAFSSEGDDLFGLAKLSAQLAWLIEGDHPAIEERSSVNVFGAVAETHSSMTCRWTLRLADKNHHNYSVLTFQADSEDEAAAWVHAITSVARRDLLAMQEQIRKLDSADAYVAALKKWLPMTIPLDWQRNRIEKEEKQSGLTRRDSKNLSMLQVIRDIERDKYEVDGELLADSDAVVKHLVAKVLAFLQDSKNDSGSVASPAQRLMRCCEAKALSFVERILRGSSRTQSGGDVYDAIACVATNSRLTLCPISHDVLPVTLLVETEDNRLHVHMCVRMEFKVVQQTSDGASVMDWAALQGTLERTFTYGEVADPGRVVVEFSQDNM</sequence>
<dbReference type="VEuPathDB" id="FungiDB:AeMF1_010613"/>
<dbReference type="SMART" id="SM00233">
    <property type="entry name" value="PH"/>
    <property type="match status" value="1"/>
</dbReference>
<evidence type="ECO:0000256" key="1">
    <source>
        <dbReference type="SAM" id="MobiDB-lite"/>
    </source>
</evidence>
<comment type="caution">
    <text evidence="3">The sequence shown here is derived from an EMBL/GenBank/DDBJ whole genome shotgun (WGS) entry which is preliminary data.</text>
</comment>
<dbReference type="InterPro" id="IPR001849">
    <property type="entry name" value="PH_domain"/>
</dbReference>
<keyword evidence="4" id="KW-1185">Reference proteome</keyword>
<dbReference type="AlphaFoldDB" id="A0A6G0XBH7"/>
<reference evidence="3 4" key="1">
    <citation type="submission" date="2019-07" db="EMBL/GenBank/DDBJ databases">
        <title>Genomics analysis of Aphanomyces spp. identifies a new class of oomycete effector associated with host adaptation.</title>
        <authorList>
            <person name="Gaulin E."/>
        </authorList>
    </citation>
    <scope>NUCLEOTIDE SEQUENCE [LARGE SCALE GENOMIC DNA]</scope>
    <source>
        <strain evidence="3 4">ATCC 201684</strain>
    </source>
</reference>
<organism evidence="3 4">
    <name type="scientific">Aphanomyces euteiches</name>
    <dbReference type="NCBI Taxonomy" id="100861"/>
    <lineage>
        <taxon>Eukaryota</taxon>
        <taxon>Sar</taxon>
        <taxon>Stramenopiles</taxon>
        <taxon>Oomycota</taxon>
        <taxon>Saprolegniomycetes</taxon>
        <taxon>Saprolegniales</taxon>
        <taxon>Verrucalvaceae</taxon>
        <taxon>Aphanomyces</taxon>
    </lineage>
</organism>